<gene>
    <name evidence="2" type="ORF">C8F04DRAFT_1202265</name>
</gene>
<organism evidence="2 3">
    <name type="scientific">Mycena alexandri</name>
    <dbReference type="NCBI Taxonomy" id="1745969"/>
    <lineage>
        <taxon>Eukaryota</taxon>
        <taxon>Fungi</taxon>
        <taxon>Dikarya</taxon>
        <taxon>Basidiomycota</taxon>
        <taxon>Agaricomycotina</taxon>
        <taxon>Agaricomycetes</taxon>
        <taxon>Agaricomycetidae</taxon>
        <taxon>Agaricales</taxon>
        <taxon>Marasmiineae</taxon>
        <taxon>Mycenaceae</taxon>
        <taxon>Mycena</taxon>
    </lineage>
</organism>
<feature type="compositionally biased region" description="Acidic residues" evidence="1">
    <location>
        <begin position="269"/>
        <end position="278"/>
    </location>
</feature>
<keyword evidence="3" id="KW-1185">Reference proteome</keyword>
<evidence type="ECO:0000256" key="1">
    <source>
        <dbReference type="SAM" id="MobiDB-lite"/>
    </source>
</evidence>
<comment type="caution">
    <text evidence="2">The sequence shown here is derived from an EMBL/GenBank/DDBJ whole genome shotgun (WGS) entry which is preliminary data.</text>
</comment>
<name>A0AAD6RW38_9AGAR</name>
<dbReference type="Proteomes" id="UP001218188">
    <property type="component" value="Unassembled WGS sequence"/>
</dbReference>
<evidence type="ECO:0000313" key="2">
    <source>
        <dbReference type="EMBL" id="KAJ7016399.1"/>
    </source>
</evidence>
<evidence type="ECO:0000313" key="3">
    <source>
        <dbReference type="Proteomes" id="UP001218188"/>
    </source>
</evidence>
<dbReference type="EMBL" id="JARJCM010000511">
    <property type="protein sequence ID" value="KAJ7016399.1"/>
    <property type="molecule type" value="Genomic_DNA"/>
</dbReference>
<proteinExistence type="predicted"/>
<dbReference type="AlphaFoldDB" id="A0AAD6RW38"/>
<accession>A0AAD6RW38</accession>
<sequence length="291" mass="30991">MFSFNADIAESSLITSPSATLRVYSGAGDAPLPDNTIVFAVTKAFAPAGKPVELDVLFLSVVPGNSNNKDYDASQSSLYPIEHVPTFIYGVGHIHASQPETVLQDGAKAFSVGLTDFVTGNFKSSTIQCIYPATRRWANVPTPHAQSCTQILGTCHGFNDSGLLKIALIHVTLSLAPHTLAQPTVTANTAASTSPATPLNRKKYNTMGSTTPAQITPTDNNKSFQSGSSFHAASLDMELELPETPETRHNTRCKKLKRKASESLSPPPDDGEILEIPDDTPVKGKGKGRAK</sequence>
<feature type="region of interest" description="Disordered" evidence="1">
    <location>
        <begin position="186"/>
        <end position="227"/>
    </location>
</feature>
<reference evidence="2" key="1">
    <citation type="submission" date="2023-03" db="EMBL/GenBank/DDBJ databases">
        <title>Massive genome expansion in bonnet fungi (Mycena s.s.) driven by repeated elements and novel gene families across ecological guilds.</title>
        <authorList>
            <consortium name="Lawrence Berkeley National Laboratory"/>
            <person name="Harder C.B."/>
            <person name="Miyauchi S."/>
            <person name="Viragh M."/>
            <person name="Kuo A."/>
            <person name="Thoen E."/>
            <person name="Andreopoulos B."/>
            <person name="Lu D."/>
            <person name="Skrede I."/>
            <person name="Drula E."/>
            <person name="Henrissat B."/>
            <person name="Morin E."/>
            <person name="Kohler A."/>
            <person name="Barry K."/>
            <person name="LaButti K."/>
            <person name="Morin E."/>
            <person name="Salamov A."/>
            <person name="Lipzen A."/>
            <person name="Mereny Z."/>
            <person name="Hegedus B."/>
            <person name="Baldrian P."/>
            <person name="Stursova M."/>
            <person name="Weitz H."/>
            <person name="Taylor A."/>
            <person name="Grigoriev I.V."/>
            <person name="Nagy L.G."/>
            <person name="Martin F."/>
            <person name="Kauserud H."/>
        </authorList>
    </citation>
    <scope>NUCLEOTIDE SEQUENCE</scope>
    <source>
        <strain evidence="2">CBHHK200</strain>
    </source>
</reference>
<feature type="compositionally biased region" description="Low complexity" evidence="1">
    <location>
        <begin position="186"/>
        <end position="198"/>
    </location>
</feature>
<protein>
    <submittedName>
        <fullName evidence="2">Uncharacterized protein</fullName>
    </submittedName>
</protein>
<feature type="region of interest" description="Disordered" evidence="1">
    <location>
        <begin position="240"/>
        <end position="291"/>
    </location>
</feature>
<feature type="compositionally biased region" description="Polar residues" evidence="1">
    <location>
        <begin position="206"/>
        <end position="227"/>
    </location>
</feature>